<proteinExistence type="predicted"/>
<reference evidence="3 4" key="1">
    <citation type="submission" date="2024-11" db="EMBL/GenBank/DDBJ databases">
        <title>Chromosome-level genome assembly of the freshwater bivalve Anodonta woodiana.</title>
        <authorList>
            <person name="Chen X."/>
        </authorList>
    </citation>
    <scope>NUCLEOTIDE SEQUENCE [LARGE SCALE GENOMIC DNA]</scope>
    <source>
        <strain evidence="3">MN2024</strain>
        <tissue evidence="3">Gills</tissue>
    </source>
</reference>
<dbReference type="AlphaFoldDB" id="A0ABD3WTB3"/>
<evidence type="ECO:0000259" key="2">
    <source>
        <dbReference type="PROSITE" id="PS51376"/>
    </source>
</evidence>
<dbReference type="PROSITE" id="PS51376">
    <property type="entry name" value="DBB"/>
    <property type="match status" value="1"/>
</dbReference>
<dbReference type="InterPro" id="IPR052446">
    <property type="entry name" value="B-cell_PI3K-Signaling_Adptrs"/>
</dbReference>
<dbReference type="PANTHER" id="PTHR16267">
    <property type="entry name" value="BANK1/PIK3AP1 FAMILY MEMBER"/>
    <property type="match status" value="1"/>
</dbReference>
<accession>A0ABD3WTB3</accession>
<dbReference type="Pfam" id="PF14545">
    <property type="entry name" value="DBB"/>
    <property type="match status" value="1"/>
</dbReference>
<comment type="caution">
    <text evidence="3">The sequence shown here is derived from an EMBL/GenBank/DDBJ whole genome shotgun (WGS) entry which is preliminary data.</text>
</comment>
<name>A0ABD3WTB3_SINWO</name>
<dbReference type="EMBL" id="JBJQND010000005">
    <property type="protein sequence ID" value="KAL3875908.1"/>
    <property type="molecule type" value="Genomic_DNA"/>
</dbReference>
<gene>
    <name evidence="3" type="ORF">ACJMK2_033813</name>
</gene>
<evidence type="ECO:0000313" key="3">
    <source>
        <dbReference type="EMBL" id="KAL3875908.1"/>
    </source>
</evidence>
<feature type="compositionally biased region" description="Basic and acidic residues" evidence="1">
    <location>
        <begin position="417"/>
        <end position="427"/>
    </location>
</feature>
<feature type="domain" description="DBB" evidence="2">
    <location>
        <begin position="144"/>
        <end position="281"/>
    </location>
</feature>
<organism evidence="3 4">
    <name type="scientific">Sinanodonta woodiana</name>
    <name type="common">Chinese pond mussel</name>
    <name type="synonym">Anodonta woodiana</name>
    <dbReference type="NCBI Taxonomy" id="1069815"/>
    <lineage>
        <taxon>Eukaryota</taxon>
        <taxon>Metazoa</taxon>
        <taxon>Spiralia</taxon>
        <taxon>Lophotrochozoa</taxon>
        <taxon>Mollusca</taxon>
        <taxon>Bivalvia</taxon>
        <taxon>Autobranchia</taxon>
        <taxon>Heteroconchia</taxon>
        <taxon>Palaeoheterodonta</taxon>
        <taxon>Unionida</taxon>
        <taxon>Unionoidea</taxon>
        <taxon>Unionidae</taxon>
        <taxon>Unioninae</taxon>
        <taxon>Sinanodonta</taxon>
    </lineage>
</organism>
<keyword evidence="4" id="KW-1185">Reference proteome</keyword>
<evidence type="ECO:0000256" key="1">
    <source>
        <dbReference type="SAM" id="MobiDB-lite"/>
    </source>
</evidence>
<sequence length="497" mass="56965">MSGDFVHSIFCQQDGNEFAHRIKDIFAGRRYNVEFNIHRLESANATNIFNTGLSILLLTPAMCDFIRSGRHQDLNVLFHYPEFSIAIIFCVEMTKADIATLLSSRIMDFDKWTMLEFRTESGLTPVNIDIMGLIEKLENHSLQKFQVWTPDGVKPHQQVILIFTVPVDDDLQVNVIQKWDGLKVMAERLNPMTYIFPIGAVEPGYRHIEVFVNEISYGRAVLHVLHIEPKIEQMAVFLDGVINPIEHLCQCLHIVHATRENLDRKLVDLLSKNTSSVSHITEEFNWESYGDSKSNLELPTLLHFGAKYGLRLFCLELLKLPGGKHALKIKNKFGFLPHQIAQKEGFEHLELILWRNQNVDIYVKLKPPSGIKGHDNIRRSETLPIRGHGTQFLTMSMRETRPTSISAQHPSPLSRSTVDRSRVHSDSENITETTPFSEKHEITPEVPPRLHRKMTKVTSARDEGQQIGTTSRLLIRSLPELGRIMRKERPYDTIDDV</sequence>
<dbReference type="Proteomes" id="UP001634394">
    <property type="component" value="Unassembled WGS sequence"/>
</dbReference>
<evidence type="ECO:0000313" key="4">
    <source>
        <dbReference type="Proteomes" id="UP001634394"/>
    </source>
</evidence>
<feature type="region of interest" description="Disordered" evidence="1">
    <location>
        <begin position="402"/>
        <end position="447"/>
    </location>
</feature>
<feature type="compositionally biased region" description="Polar residues" evidence="1">
    <location>
        <begin position="402"/>
        <end position="416"/>
    </location>
</feature>
<protein>
    <recommendedName>
        <fullName evidence="2">DBB domain-containing protein</fullName>
    </recommendedName>
</protein>
<dbReference type="PANTHER" id="PTHR16267:SF11">
    <property type="entry name" value="STUMPS, ISOFORM E"/>
    <property type="match status" value="1"/>
</dbReference>
<dbReference type="InterPro" id="IPR017893">
    <property type="entry name" value="DBB_domain"/>
</dbReference>